<evidence type="ECO:0000313" key="2">
    <source>
        <dbReference type="Proteomes" id="UP000464495"/>
    </source>
</evidence>
<dbReference type="SUPFAM" id="SSF52266">
    <property type="entry name" value="SGNH hydrolase"/>
    <property type="match status" value="1"/>
</dbReference>
<dbReference type="EMBL" id="CP046620">
    <property type="protein sequence ID" value="QHQ37160.1"/>
    <property type="molecule type" value="Genomic_DNA"/>
</dbReference>
<dbReference type="AlphaFoldDB" id="A0A6P1T647"/>
<reference evidence="1 2" key="1">
    <citation type="submission" date="2019-12" db="EMBL/GenBank/DDBJ databases">
        <title>Complete genome sequence of Algicella marina strain 9Alg 56(T) isolated from the red alga Tichocarpus crinitus.</title>
        <authorList>
            <person name="Kim S.-G."/>
            <person name="Nedashkovskaya O.I."/>
        </authorList>
    </citation>
    <scope>NUCLEOTIDE SEQUENCE [LARGE SCALE GENOMIC DNA]</scope>
    <source>
        <strain evidence="1 2">9Alg 56</strain>
    </source>
</reference>
<sequence>MRYLIGLCVLLGVLVTVNAISVFVFEPIDTNTEIGRSISSRMDRLGMENDVVFFGDSRSHQGLDPRVIRREYQDLTGESMMSLNLARPGQQVPVSYYALENYMARADVAPKHIVVNFSHHIMYGREWFQAYYLHGFRPTAAQAVDAERSGLVSLPGAVEWYLRTRLPAWHGKKTFHNNLIPALTEGDGGLVAALDNQRKLEATLYDPEIRGFYPRGLAYIAADERNVTVPYEPARDDAVLLSYVPRMARLAADHGAELVIFEFPWPEIYRDSAVDKYSRDRLTTVLKTVLADEENVRFISYDPFMPPENFADPLHLNSRGAEALSRLMAGWLARPEGR</sequence>
<evidence type="ECO:0008006" key="3">
    <source>
        <dbReference type="Google" id="ProtNLM"/>
    </source>
</evidence>
<dbReference type="KEGG" id="amaq:GO499_19215"/>
<protein>
    <recommendedName>
        <fullName evidence="3">SGNH/GDSL hydrolase family protein</fullName>
    </recommendedName>
</protein>
<organism evidence="1 2">
    <name type="scientific">Algicella marina</name>
    <dbReference type="NCBI Taxonomy" id="2683284"/>
    <lineage>
        <taxon>Bacteria</taxon>
        <taxon>Pseudomonadati</taxon>
        <taxon>Pseudomonadota</taxon>
        <taxon>Alphaproteobacteria</taxon>
        <taxon>Rhodobacterales</taxon>
        <taxon>Paracoccaceae</taxon>
        <taxon>Algicella</taxon>
    </lineage>
</organism>
<keyword evidence="2" id="KW-1185">Reference proteome</keyword>
<dbReference type="Proteomes" id="UP000464495">
    <property type="component" value="Chromosome"/>
</dbReference>
<name>A0A6P1T647_9RHOB</name>
<evidence type="ECO:0000313" key="1">
    <source>
        <dbReference type="EMBL" id="QHQ37160.1"/>
    </source>
</evidence>
<gene>
    <name evidence="1" type="ORF">GO499_19215</name>
</gene>
<dbReference type="RefSeq" id="WP_161863701.1">
    <property type="nucleotide sequence ID" value="NZ_CP046620.1"/>
</dbReference>
<accession>A0A6P1T647</accession>
<proteinExistence type="predicted"/>